<dbReference type="GO" id="GO:0006352">
    <property type="term" value="P:DNA-templated transcription initiation"/>
    <property type="evidence" value="ECO:0007669"/>
    <property type="project" value="InterPro"/>
</dbReference>
<dbReference type="InterPro" id="IPR007627">
    <property type="entry name" value="RNA_pol_sigma70_r2"/>
</dbReference>
<dbReference type="EMBL" id="JAGSOH010000055">
    <property type="protein sequence ID" value="MBR7828376.1"/>
    <property type="molecule type" value="Genomic_DNA"/>
</dbReference>
<evidence type="ECO:0000256" key="1">
    <source>
        <dbReference type="SAM" id="MobiDB-lite"/>
    </source>
</evidence>
<organism evidence="4 5">
    <name type="scientific">Actinospica acidithermotolerans</name>
    <dbReference type="NCBI Taxonomy" id="2828514"/>
    <lineage>
        <taxon>Bacteria</taxon>
        <taxon>Bacillati</taxon>
        <taxon>Actinomycetota</taxon>
        <taxon>Actinomycetes</taxon>
        <taxon>Catenulisporales</taxon>
        <taxon>Actinospicaceae</taxon>
        <taxon>Actinospica</taxon>
    </lineage>
</organism>
<accession>A0A941EB91</accession>
<gene>
    <name evidence="4" type="ORF">KDK95_18845</name>
</gene>
<reference evidence="4" key="1">
    <citation type="submission" date="2021-04" db="EMBL/GenBank/DDBJ databases">
        <title>Genome based classification of Actinospica acidithermotolerans sp. nov., an actinobacterium isolated from an Indonesian hot spring.</title>
        <authorList>
            <person name="Kusuma A.B."/>
            <person name="Putra K.E."/>
            <person name="Nafisah S."/>
            <person name="Loh J."/>
            <person name="Nouioui I."/>
            <person name="Goodfellow M."/>
        </authorList>
    </citation>
    <scope>NUCLEOTIDE SEQUENCE</scope>
    <source>
        <strain evidence="4">MGRD01-02</strain>
    </source>
</reference>
<dbReference type="NCBIfam" id="TIGR02937">
    <property type="entry name" value="sigma70-ECF"/>
    <property type="match status" value="1"/>
</dbReference>
<dbReference type="Proteomes" id="UP000676325">
    <property type="component" value="Unassembled WGS sequence"/>
</dbReference>
<dbReference type="AlphaFoldDB" id="A0A941EB91"/>
<evidence type="ECO:0000313" key="4">
    <source>
        <dbReference type="EMBL" id="MBR7828376.1"/>
    </source>
</evidence>
<evidence type="ECO:0000259" key="3">
    <source>
        <dbReference type="Pfam" id="PF11790"/>
    </source>
</evidence>
<dbReference type="InterPro" id="IPR053183">
    <property type="entry name" value="ASL1"/>
</dbReference>
<dbReference type="Pfam" id="PF11790">
    <property type="entry name" value="Glyco_hydro_cc"/>
    <property type="match status" value="1"/>
</dbReference>
<dbReference type="Gene3D" id="1.10.1740.10">
    <property type="match status" value="1"/>
</dbReference>
<feature type="region of interest" description="Disordered" evidence="1">
    <location>
        <begin position="328"/>
        <end position="361"/>
    </location>
</feature>
<keyword evidence="5" id="KW-1185">Reference proteome</keyword>
<dbReference type="SUPFAM" id="SSF51445">
    <property type="entry name" value="(Trans)glycosidases"/>
    <property type="match status" value="1"/>
</dbReference>
<dbReference type="InterPro" id="IPR024655">
    <property type="entry name" value="Asl1_glyco_hydro_catalytic"/>
</dbReference>
<dbReference type="Pfam" id="PF04542">
    <property type="entry name" value="Sigma70_r2"/>
    <property type="match status" value="1"/>
</dbReference>
<name>A0A941EB91_9ACTN</name>
<proteinExistence type="predicted"/>
<feature type="region of interest" description="Disordered" evidence="1">
    <location>
        <begin position="263"/>
        <end position="285"/>
    </location>
</feature>
<dbReference type="PANTHER" id="PTHR34154:SF3">
    <property type="entry name" value="ALKALI-SENSITIVE LINKAGE PROTEIN 1"/>
    <property type="match status" value="1"/>
</dbReference>
<dbReference type="InterPro" id="IPR017853">
    <property type="entry name" value="GH"/>
</dbReference>
<feature type="domain" description="Asl1-like glycosyl hydrolase catalytic" evidence="3">
    <location>
        <begin position="392"/>
        <end position="614"/>
    </location>
</feature>
<dbReference type="RefSeq" id="WP_212519513.1">
    <property type="nucleotide sequence ID" value="NZ_JAGSOH010000055.1"/>
</dbReference>
<dbReference type="SUPFAM" id="SSF88946">
    <property type="entry name" value="Sigma2 domain of RNA polymerase sigma factors"/>
    <property type="match status" value="1"/>
</dbReference>
<dbReference type="GO" id="GO:0003700">
    <property type="term" value="F:DNA-binding transcription factor activity"/>
    <property type="evidence" value="ECO:0007669"/>
    <property type="project" value="InterPro"/>
</dbReference>
<sequence length="620" mass="65921">MTFPEPELVAAARDGDAHALDAVLTGSMPLVYNLAGRALHGHADVDDVVQETMLRVVRGIRELQHPESYRSWLVAITLRQARDQGRKRSTAESRTATASDAGCEFADLGSDFAGVAILRLGLTEQRRGVAEATRWLDPEDRELLSLWWLEESGHLDRSELAHALGVSTTHAAVRVHRLKRRLDATRGIVEALRDAGRCSSLRYVAEDWDGTPNPLWRKRFDRHIRDCDICAPRERALVPVARLLRGMPLVPVPFALQAPVGSGGAGMAGRGRVGHRPRLRPRPHSLFRSPPVMIAGVGVAAAAAAAYAILPSGHPASTPLADVTRPAVVTTSASPSPTTASPTPPRTTAAPSKSASSAPADTKAAAVASTAAQTSTRKGVGVWTFNGEDTALAESGASWYYTWSAGDEGISAPKVGFVPMIWGSSSVTSATLAQAKSDTSCGCMLGFNEPDMSAQSNLTPSQALSLWPQLESTGLELGSPAVAAGGATAGGWLDQFMSGAHKDGYRVNFITLHWYGSDFDTNAAVSQLQSYIEAVYARYHVPIWLTEFALISWATGTAAYPTEAQQAAFLTAATSMLDSLSYVQRYAWFGLPATSGLPSTGLFQPGPVVTPVGTAFEAAR</sequence>
<dbReference type="InterPro" id="IPR013325">
    <property type="entry name" value="RNA_pol_sigma_r2"/>
</dbReference>
<comment type="caution">
    <text evidence="4">The sequence shown here is derived from an EMBL/GenBank/DDBJ whole genome shotgun (WGS) entry which is preliminary data.</text>
</comment>
<dbReference type="InterPro" id="IPR014284">
    <property type="entry name" value="RNA_pol_sigma-70_dom"/>
</dbReference>
<dbReference type="Gene3D" id="3.20.20.80">
    <property type="entry name" value="Glycosidases"/>
    <property type="match status" value="1"/>
</dbReference>
<evidence type="ECO:0000259" key="2">
    <source>
        <dbReference type="Pfam" id="PF04542"/>
    </source>
</evidence>
<feature type="compositionally biased region" description="Basic residues" evidence="1">
    <location>
        <begin position="272"/>
        <end position="285"/>
    </location>
</feature>
<dbReference type="GO" id="GO:0071966">
    <property type="term" value="P:fungal-type cell wall polysaccharide metabolic process"/>
    <property type="evidence" value="ECO:0007669"/>
    <property type="project" value="TreeGrafter"/>
</dbReference>
<feature type="domain" description="RNA polymerase sigma-70 region 2" evidence="2">
    <location>
        <begin position="28"/>
        <end position="89"/>
    </location>
</feature>
<evidence type="ECO:0000313" key="5">
    <source>
        <dbReference type="Proteomes" id="UP000676325"/>
    </source>
</evidence>
<protein>
    <submittedName>
        <fullName evidence="4">Sigma-70 family RNA polymerase sigma factor</fullName>
    </submittedName>
</protein>
<dbReference type="PANTHER" id="PTHR34154">
    <property type="entry name" value="ALKALI-SENSITIVE LINKAGE PROTEIN 1"/>
    <property type="match status" value="1"/>
</dbReference>